<gene>
    <name evidence="1" type="ORF">NPIL_514221</name>
</gene>
<organism evidence="1 2">
    <name type="scientific">Nephila pilipes</name>
    <name type="common">Giant wood spider</name>
    <name type="synonym">Nephila maculata</name>
    <dbReference type="NCBI Taxonomy" id="299642"/>
    <lineage>
        <taxon>Eukaryota</taxon>
        <taxon>Metazoa</taxon>
        <taxon>Ecdysozoa</taxon>
        <taxon>Arthropoda</taxon>
        <taxon>Chelicerata</taxon>
        <taxon>Arachnida</taxon>
        <taxon>Araneae</taxon>
        <taxon>Araneomorphae</taxon>
        <taxon>Entelegynae</taxon>
        <taxon>Araneoidea</taxon>
        <taxon>Nephilidae</taxon>
        <taxon>Nephila</taxon>
    </lineage>
</organism>
<proteinExistence type="predicted"/>
<keyword evidence="2" id="KW-1185">Reference proteome</keyword>
<evidence type="ECO:0000313" key="2">
    <source>
        <dbReference type="Proteomes" id="UP000887013"/>
    </source>
</evidence>
<accession>A0A8X6Q7H5</accession>
<comment type="caution">
    <text evidence="1">The sequence shown here is derived from an EMBL/GenBank/DDBJ whole genome shotgun (WGS) entry which is preliminary data.</text>
</comment>
<reference evidence="1" key="1">
    <citation type="submission" date="2020-08" db="EMBL/GenBank/DDBJ databases">
        <title>Multicomponent nature underlies the extraordinary mechanical properties of spider dragline silk.</title>
        <authorList>
            <person name="Kono N."/>
            <person name="Nakamura H."/>
            <person name="Mori M."/>
            <person name="Yoshida Y."/>
            <person name="Ohtoshi R."/>
            <person name="Malay A.D."/>
            <person name="Moran D.A.P."/>
            <person name="Tomita M."/>
            <person name="Numata K."/>
            <person name="Arakawa K."/>
        </authorList>
    </citation>
    <scope>NUCLEOTIDE SEQUENCE</scope>
</reference>
<protein>
    <submittedName>
        <fullName evidence="1">Uncharacterized protein</fullName>
    </submittedName>
</protein>
<dbReference type="Proteomes" id="UP000887013">
    <property type="component" value="Unassembled WGS sequence"/>
</dbReference>
<name>A0A8X6Q7H5_NEPPI</name>
<sequence length="98" mass="11901">MVKEKQKTFLDTVTEMNNAKGCRMKMGYINAEYFSKWFDMKPEKYLKTKLLDQSSKFYDIEYDEFYNGELSSSEFEQILKRIRAHLDKILKIHFQIKH</sequence>
<dbReference type="EMBL" id="BMAW01029147">
    <property type="protein sequence ID" value="GFU10732.1"/>
    <property type="molecule type" value="Genomic_DNA"/>
</dbReference>
<dbReference type="AlphaFoldDB" id="A0A8X6Q7H5"/>
<evidence type="ECO:0000313" key="1">
    <source>
        <dbReference type="EMBL" id="GFU10732.1"/>
    </source>
</evidence>